<name>A0A941EQN7_9ACTN</name>
<dbReference type="Gene3D" id="3.40.50.1820">
    <property type="entry name" value="alpha/beta hydrolase"/>
    <property type="match status" value="1"/>
</dbReference>
<evidence type="ECO:0000313" key="3">
    <source>
        <dbReference type="Proteomes" id="UP000675781"/>
    </source>
</evidence>
<dbReference type="SUPFAM" id="SSF53474">
    <property type="entry name" value="alpha/beta-Hydrolases"/>
    <property type="match status" value="1"/>
</dbReference>
<protein>
    <submittedName>
        <fullName evidence="2">Alpha/beta hydrolase</fullName>
    </submittedName>
</protein>
<dbReference type="PRINTS" id="PR00111">
    <property type="entry name" value="ABHYDROLASE"/>
</dbReference>
<dbReference type="Pfam" id="PF12697">
    <property type="entry name" value="Abhydrolase_6"/>
    <property type="match status" value="1"/>
</dbReference>
<keyword evidence="3" id="KW-1185">Reference proteome</keyword>
<dbReference type="PANTHER" id="PTHR43798:SF33">
    <property type="entry name" value="HYDROLASE, PUTATIVE (AFU_ORTHOLOGUE AFUA_2G14860)-RELATED"/>
    <property type="match status" value="1"/>
</dbReference>
<organism evidence="2 3">
    <name type="scientific">Actinospica durhamensis</name>
    <dbReference type="NCBI Taxonomy" id="1508375"/>
    <lineage>
        <taxon>Bacteria</taxon>
        <taxon>Bacillati</taxon>
        <taxon>Actinomycetota</taxon>
        <taxon>Actinomycetes</taxon>
        <taxon>Catenulisporales</taxon>
        <taxon>Actinospicaceae</taxon>
        <taxon>Actinospica</taxon>
    </lineage>
</organism>
<dbReference type="GO" id="GO:0016787">
    <property type="term" value="F:hydrolase activity"/>
    <property type="evidence" value="ECO:0007669"/>
    <property type="project" value="UniProtKB-KW"/>
</dbReference>
<comment type="caution">
    <text evidence="2">The sequence shown here is derived from an EMBL/GenBank/DDBJ whole genome shotgun (WGS) entry which is preliminary data.</text>
</comment>
<reference evidence="2" key="1">
    <citation type="submission" date="2021-04" db="EMBL/GenBank/DDBJ databases">
        <title>Genome based classification of Actinospica acidithermotolerans sp. nov., an actinobacterium isolated from an Indonesian hot spring.</title>
        <authorList>
            <person name="Kusuma A.B."/>
            <person name="Putra K.E."/>
            <person name="Nafisah S."/>
            <person name="Loh J."/>
            <person name="Nouioui I."/>
            <person name="Goodfellow M."/>
        </authorList>
    </citation>
    <scope>NUCLEOTIDE SEQUENCE</scope>
    <source>
        <strain evidence="2">CSCA 57</strain>
    </source>
</reference>
<dbReference type="InterPro" id="IPR000073">
    <property type="entry name" value="AB_hydrolase_1"/>
</dbReference>
<keyword evidence="2" id="KW-0378">Hydrolase</keyword>
<proteinExistence type="predicted"/>
<dbReference type="EMBL" id="JAGSOG010000092">
    <property type="protein sequence ID" value="MBR7835356.1"/>
    <property type="molecule type" value="Genomic_DNA"/>
</dbReference>
<dbReference type="InterPro" id="IPR050266">
    <property type="entry name" value="AB_hydrolase_sf"/>
</dbReference>
<gene>
    <name evidence="2" type="ORF">KDL01_18930</name>
</gene>
<sequence length="284" mass="29717">MEEHVQLGDVAMHVVQDGVAGAPTLLLIHGLGASTDWWEPVIPRLAETYRVVRVDLLGHGSTTPPAGGDSGAGPSPYEIAAQARLIAAALDRLAIERVAVVVGHSTGGSVATAFAEQSPARTGALALVDTGPSLDADTSDRPLSRLLFAPVPGRLLWRLLSGTIVRKSLSSAFTRPVELPPTLAHSAKAMTHAALAGSAQAAIAYLEQRTIPARLAGLDLPILVIFGTEDKRWRSSSAIPDYRAVPGVHVEPLPGVGHTPMFEDPQATYTLLAAFADTAAAPRH</sequence>
<dbReference type="InterPro" id="IPR029058">
    <property type="entry name" value="AB_hydrolase_fold"/>
</dbReference>
<accession>A0A941EQN7</accession>
<dbReference type="GO" id="GO:0016020">
    <property type="term" value="C:membrane"/>
    <property type="evidence" value="ECO:0007669"/>
    <property type="project" value="TreeGrafter"/>
</dbReference>
<dbReference type="Proteomes" id="UP000675781">
    <property type="component" value="Unassembled WGS sequence"/>
</dbReference>
<evidence type="ECO:0000313" key="2">
    <source>
        <dbReference type="EMBL" id="MBR7835356.1"/>
    </source>
</evidence>
<dbReference type="RefSeq" id="WP_212529850.1">
    <property type="nucleotide sequence ID" value="NZ_JAGSOG010000092.1"/>
</dbReference>
<dbReference type="AlphaFoldDB" id="A0A941EQN7"/>
<feature type="domain" description="AB hydrolase-1" evidence="1">
    <location>
        <begin position="25"/>
        <end position="268"/>
    </location>
</feature>
<evidence type="ECO:0000259" key="1">
    <source>
        <dbReference type="Pfam" id="PF12697"/>
    </source>
</evidence>
<dbReference type="PANTHER" id="PTHR43798">
    <property type="entry name" value="MONOACYLGLYCEROL LIPASE"/>
    <property type="match status" value="1"/>
</dbReference>